<accession>A0A9P7ZM41</accession>
<dbReference type="EMBL" id="MU251255">
    <property type="protein sequence ID" value="KAG9254196.1"/>
    <property type="molecule type" value="Genomic_DNA"/>
</dbReference>
<reference evidence="2" key="1">
    <citation type="journal article" date="2021" name="IMA Fungus">
        <title>Genomic characterization of three marine fungi, including Emericellopsis atlantica sp. nov. with signatures of a generalist lifestyle and marine biomass degradation.</title>
        <authorList>
            <person name="Hagestad O.C."/>
            <person name="Hou L."/>
            <person name="Andersen J.H."/>
            <person name="Hansen E.H."/>
            <person name="Altermark B."/>
            <person name="Li C."/>
            <person name="Kuhnert E."/>
            <person name="Cox R.J."/>
            <person name="Crous P.W."/>
            <person name="Spatafora J.W."/>
            <person name="Lail K."/>
            <person name="Amirebrahimi M."/>
            <person name="Lipzen A."/>
            <person name="Pangilinan J."/>
            <person name="Andreopoulos W."/>
            <person name="Hayes R.D."/>
            <person name="Ng V."/>
            <person name="Grigoriev I.V."/>
            <person name="Jackson S.A."/>
            <person name="Sutton T.D.S."/>
            <person name="Dobson A.D.W."/>
            <person name="Rama T."/>
        </authorList>
    </citation>
    <scope>NUCLEOTIDE SEQUENCE</scope>
    <source>
        <strain evidence="2">TS7</strain>
    </source>
</reference>
<feature type="domain" description="Cupin type-2" evidence="1">
    <location>
        <begin position="75"/>
        <end position="132"/>
    </location>
</feature>
<dbReference type="InterPro" id="IPR013096">
    <property type="entry name" value="Cupin_2"/>
</dbReference>
<dbReference type="PANTHER" id="PTHR36448:SF3">
    <property type="entry name" value="CUPIN TYPE-2 DOMAIN-CONTAINING PROTEIN"/>
    <property type="match status" value="1"/>
</dbReference>
<dbReference type="Gene3D" id="2.60.120.10">
    <property type="entry name" value="Jelly Rolls"/>
    <property type="match status" value="1"/>
</dbReference>
<gene>
    <name evidence="2" type="ORF">F5Z01DRAFT_121166</name>
</gene>
<dbReference type="Proteomes" id="UP000887229">
    <property type="component" value="Unassembled WGS sequence"/>
</dbReference>
<keyword evidence="3" id="KW-1185">Reference proteome</keyword>
<dbReference type="PIRSF" id="PIRSF019307">
    <property type="entry name" value="UCP019307"/>
    <property type="match status" value="1"/>
</dbReference>
<dbReference type="InterPro" id="IPR011051">
    <property type="entry name" value="RmlC_Cupin_sf"/>
</dbReference>
<proteinExistence type="predicted"/>
<dbReference type="Pfam" id="PF07883">
    <property type="entry name" value="Cupin_2"/>
    <property type="match status" value="1"/>
</dbReference>
<evidence type="ECO:0000313" key="3">
    <source>
        <dbReference type="Proteomes" id="UP000887229"/>
    </source>
</evidence>
<dbReference type="RefSeq" id="XP_046118120.1">
    <property type="nucleotide sequence ID" value="XM_046257483.1"/>
</dbReference>
<dbReference type="InterPro" id="IPR014500">
    <property type="entry name" value="UCP019307_cupin"/>
</dbReference>
<evidence type="ECO:0000259" key="1">
    <source>
        <dbReference type="Pfam" id="PF07883"/>
    </source>
</evidence>
<organism evidence="2 3">
    <name type="scientific">Emericellopsis atlantica</name>
    <dbReference type="NCBI Taxonomy" id="2614577"/>
    <lineage>
        <taxon>Eukaryota</taxon>
        <taxon>Fungi</taxon>
        <taxon>Dikarya</taxon>
        <taxon>Ascomycota</taxon>
        <taxon>Pezizomycotina</taxon>
        <taxon>Sordariomycetes</taxon>
        <taxon>Hypocreomycetidae</taxon>
        <taxon>Hypocreales</taxon>
        <taxon>Bionectriaceae</taxon>
        <taxon>Emericellopsis</taxon>
    </lineage>
</organism>
<dbReference type="SUPFAM" id="SSF51182">
    <property type="entry name" value="RmlC-like cupins"/>
    <property type="match status" value="1"/>
</dbReference>
<evidence type="ECO:0000313" key="2">
    <source>
        <dbReference type="EMBL" id="KAG9254196.1"/>
    </source>
</evidence>
<dbReference type="InterPro" id="IPR047121">
    <property type="entry name" value="YjiB-like"/>
</dbReference>
<dbReference type="CDD" id="cd02219">
    <property type="entry name" value="cupin_YjlB-like"/>
    <property type="match status" value="1"/>
</dbReference>
<name>A0A9P7ZM41_9HYPO</name>
<comment type="caution">
    <text evidence="2">The sequence shown here is derived from an EMBL/GenBank/DDBJ whole genome shotgun (WGS) entry which is preliminary data.</text>
</comment>
<dbReference type="GeneID" id="70288386"/>
<protein>
    <submittedName>
        <fullName evidence="2">Cupin domain-containing protein</fullName>
    </submittedName>
</protein>
<dbReference type="InterPro" id="IPR014710">
    <property type="entry name" value="RmlC-like_jellyroll"/>
</dbReference>
<sequence length="185" mass="20458">MLPKSSASITPLRALTTSRHQIPAHGFIPNTSISHRPLLIYHGAFQQPVNPYSVEQHLTAVGVVSPQWRYSMYTKTHFHSTTHEVLVVTDGRAQLNFGGEENPGRVEPTVEPGDVVVIPAGVSHRLLHDESGAFAMVGSYPVNSQQWDMCYGGPYDEEKVKEIGELSWFERDPVYGDDGPALYGD</sequence>
<dbReference type="PANTHER" id="PTHR36448">
    <property type="entry name" value="BLR7373 PROTEIN"/>
    <property type="match status" value="1"/>
</dbReference>
<dbReference type="OrthoDB" id="2589563at2759"/>
<dbReference type="AlphaFoldDB" id="A0A9P7ZM41"/>